<evidence type="ECO:0000313" key="2">
    <source>
        <dbReference type="EMBL" id="PWJ80086.1"/>
    </source>
</evidence>
<comment type="caution">
    <text evidence="2">The sequence shown here is derived from an EMBL/GenBank/DDBJ whole genome shotgun (WGS) entry which is preliminary data.</text>
</comment>
<name>A0A316BZ01_PSESE</name>
<dbReference type="EMBL" id="QGGG01000013">
    <property type="protein sequence ID" value="PWJ80086.1"/>
    <property type="molecule type" value="Genomic_DNA"/>
</dbReference>
<feature type="chain" id="PRO_5016317941" evidence="1">
    <location>
        <begin position="23"/>
        <end position="275"/>
    </location>
</feature>
<organism evidence="2 3">
    <name type="scientific">Pseudaminobacter salicylatoxidans</name>
    <dbReference type="NCBI Taxonomy" id="93369"/>
    <lineage>
        <taxon>Bacteria</taxon>
        <taxon>Pseudomonadati</taxon>
        <taxon>Pseudomonadota</taxon>
        <taxon>Alphaproteobacteria</taxon>
        <taxon>Hyphomicrobiales</taxon>
        <taxon>Phyllobacteriaceae</taxon>
        <taxon>Pseudaminobacter</taxon>
    </lineage>
</organism>
<evidence type="ECO:0000256" key="1">
    <source>
        <dbReference type="SAM" id="SignalP"/>
    </source>
</evidence>
<dbReference type="STRING" id="1192868.GCA_000304395_01131"/>
<dbReference type="AlphaFoldDB" id="A0A316BZ01"/>
<gene>
    <name evidence="2" type="ORF">C7441_11310</name>
</gene>
<evidence type="ECO:0000313" key="3">
    <source>
        <dbReference type="Proteomes" id="UP000245396"/>
    </source>
</evidence>
<proteinExistence type="predicted"/>
<keyword evidence="3" id="KW-1185">Reference proteome</keyword>
<dbReference type="RefSeq" id="WP_109613939.1">
    <property type="nucleotide sequence ID" value="NZ_QGGG01000013.1"/>
</dbReference>
<sequence>MHKTVSLIAAALLLGVAMPALAQDGQPKSIPFAGGKLTITETPEQDKILAFDGKELARNYVVLYDRTVELQGTRAALFAVGDGGNACGTSTVIVWKPEDQTLKSVTVGADCGAPPAAATDDALYFVPYLRPGETADVQSWTPDEGLKLAGELSYAPQPDTHWDDLEGGKLGHPYDLFANADFYAAAQKLLDGKLEDVALALAVAAEPERTRSGIIYGSGCIPHSCGEGNGFFAVDPKAEAVWFAQQTDASTPDAWPALDSWPAEIRDIMTRTFAQ</sequence>
<feature type="signal peptide" evidence="1">
    <location>
        <begin position="1"/>
        <end position="22"/>
    </location>
</feature>
<accession>A0A316BZ01</accession>
<dbReference type="OrthoDB" id="8062956at2"/>
<dbReference type="Proteomes" id="UP000245396">
    <property type="component" value="Unassembled WGS sequence"/>
</dbReference>
<reference evidence="2 3" key="1">
    <citation type="submission" date="2018-05" db="EMBL/GenBank/DDBJ databases">
        <title>Genomic Encyclopedia of Type Strains, Phase IV (KMG-IV): sequencing the most valuable type-strain genomes for metagenomic binning, comparative biology and taxonomic classification.</title>
        <authorList>
            <person name="Goeker M."/>
        </authorList>
    </citation>
    <scope>NUCLEOTIDE SEQUENCE [LARGE SCALE GENOMIC DNA]</scope>
    <source>
        <strain evidence="2 3">DSM 6986</strain>
    </source>
</reference>
<protein>
    <submittedName>
        <fullName evidence="2">Uncharacterized protein</fullName>
    </submittedName>
</protein>
<keyword evidence="1" id="KW-0732">Signal</keyword>